<keyword evidence="6" id="KW-0456">Lyase</keyword>
<dbReference type="GO" id="GO:0006520">
    <property type="term" value="P:amino acid metabolic process"/>
    <property type="evidence" value="ECO:0007669"/>
    <property type="project" value="InterPro"/>
</dbReference>
<comment type="similarity">
    <text evidence="2">Belongs to the threonine aldolase family.</text>
</comment>
<dbReference type="Proteomes" id="UP000015525">
    <property type="component" value="Unassembled WGS sequence"/>
</dbReference>
<comment type="caution">
    <text evidence="6">The sequence shown here is derived from an EMBL/GenBank/DDBJ whole genome shotgun (WGS) entry which is preliminary data.</text>
</comment>
<dbReference type="InterPro" id="IPR015421">
    <property type="entry name" value="PyrdxlP-dep_Trfase_major"/>
</dbReference>
<dbReference type="InterPro" id="IPR015424">
    <property type="entry name" value="PyrdxlP-dep_Trfase"/>
</dbReference>
<accession>T0IKJ2</accession>
<feature type="domain" description="Aromatic amino acid beta-eliminating lyase/threonine aldolase" evidence="5">
    <location>
        <begin position="2"/>
        <end position="273"/>
    </location>
</feature>
<comment type="subunit">
    <text evidence="3">Homotetramer.</text>
</comment>
<dbReference type="EMBL" id="ATHO01000037">
    <property type="protein sequence ID" value="EQB10174.1"/>
    <property type="molecule type" value="Genomic_DNA"/>
</dbReference>
<keyword evidence="7" id="KW-1185">Reference proteome</keyword>
<evidence type="ECO:0000256" key="3">
    <source>
        <dbReference type="ARBA" id="ARBA00011881"/>
    </source>
</evidence>
<comment type="cofactor">
    <cofactor evidence="1">
        <name>pyridoxal 5'-phosphate</name>
        <dbReference type="ChEBI" id="CHEBI:597326"/>
    </cofactor>
</comment>
<dbReference type="Pfam" id="PF01212">
    <property type="entry name" value="Beta_elim_lyase"/>
    <property type="match status" value="1"/>
</dbReference>
<proteinExistence type="inferred from homology"/>
<evidence type="ECO:0000256" key="1">
    <source>
        <dbReference type="ARBA" id="ARBA00001933"/>
    </source>
</evidence>
<keyword evidence="4" id="KW-0663">Pyridoxal phosphate</keyword>
<name>T0IKJ2_9SPHN</name>
<dbReference type="PATRIC" id="fig|1329909.3.peg.826"/>
<evidence type="ECO:0000313" key="6">
    <source>
        <dbReference type="EMBL" id="EQB10174.1"/>
    </source>
</evidence>
<dbReference type="SUPFAM" id="SSF53383">
    <property type="entry name" value="PLP-dependent transferases"/>
    <property type="match status" value="1"/>
</dbReference>
<evidence type="ECO:0000259" key="5">
    <source>
        <dbReference type="Pfam" id="PF01212"/>
    </source>
</evidence>
<organism evidence="6 7">
    <name type="scientific">Sphingobium quisquiliarum P25</name>
    <dbReference type="NCBI Taxonomy" id="1329909"/>
    <lineage>
        <taxon>Bacteria</taxon>
        <taxon>Pseudomonadati</taxon>
        <taxon>Pseudomonadota</taxon>
        <taxon>Alphaproteobacteria</taxon>
        <taxon>Sphingomonadales</taxon>
        <taxon>Sphingomonadaceae</taxon>
        <taxon>Sphingobium</taxon>
    </lineage>
</organism>
<evidence type="ECO:0000256" key="2">
    <source>
        <dbReference type="ARBA" id="ARBA00006966"/>
    </source>
</evidence>
<dbReference type="Gene3D" id="3.90.1150.10">
    <property type="entry name" value="Aspartate Aminotransferase, domain 1"/>
    <property type="match status" value="1"/>
</dbReference>
<dbReference type="GO" id="GO:0016829">
    <property type="term" value="F:lyase activity"/>
    <property type="evidence" value="ECO:0007669"/>
    <property type="project" value="UniProtKB-KW"/>
</dbReference>
<dbReference type="InterPro" id="IPR001597">
    <property type="entry name" value="ArAA_b-elim_lyase/Thr_aldolase"/>
</dbReference>
<sequence length="322" mass="33564">MAAIAAADQADHGYDGDAWTAKLDAAFSALFDAPVKALWITTGTAANSIALACLCPPFGGVICHEEAHVVVDECGAPGFYTHGATLMTLPGTGAKLQVEAVRDRLALIRPDVHQVPARAISITQATEYGLVYTPDEVAALGALAHDHGLGLHMDGARFANAVASIGCHPADLTWRAGVDILSFGSVKNGGMVGEALIFFGPEAAARAAEAERWRKRGGHLLSKGRYLAAQLLAMVEDGLWLANARAANAAAQALGGAAAGRLMHPVEANELFIRLTPAEAATLRAQGFDFHDWGEGAARLVTNWSQDSASVQPMADALRALG</sequence>
<reference evidence="6 7" key="1">
    <citation type="journal article" date="2013" name="Genome Announc.">
        <title>Draft Genome Sequence of Sphingobium quisquiliarum Strain P25T, a Novel Hexachlorocyclohexane (HCH)-Degrading Bacterium Isolated from an HCH Dumpsite.</title>
        <authorList>
            <person name="Kumar Singh A."/>
            <person name="Sangwan N."/>
            <person name="Sharma A."/>
            <person name="Gupta V."/>
            <person name="Khurana J.P."/>
            <person name="Lal R."/>
        </authorList>
    </citation>
    <scope>NUCLEOTIDE SEQUENCE [LARGE SCALE GENOMIC DNA]</scope>
    <source>
        <strain evidence="6 7">P25</strain>
    </source>
</reference>
<dbReference type="PANTHER" id="PTHR48097:SF5">
    <property type="entry name" value="LOW SPECIFICITY L-THREONINE ALDOLASE"/>
    <property type="match status" value="1"/>
</dbReference>
<evidence type="ECO:0000256" key="4">
    <source>
        <dbReference type="ARBA" id="ARBA00022898"/>
    </source>
</evidence>
<gene>
    <name evidence="6" type="ORF">L288_04345</name>
</gene>
<dbReference type="AlphaFoldDB" id="T0IKJ2"/>
<dbReference type="InterPro" id="IPR015422">
    <property type="entry name" value="PyrdxlP-dep_Trfase_small"/>
</dbReference>
<evidence type="ECO:0000313" key="7">
    <source>
        <dbReference type="Proteomes" id="UP000015525"/>
    </source>
</evidence>
<dbReference type="PANTHER" id="PTHR48097">
    <property type="entry name" value="L-THREONINE ALDOLASE-RELATED"/>
    <property type="match status" value="1"/>
</dbReference>
<protein>
    <submittedName>
        <fullName evidence="6">Amino acid lyase</fullName>
    </submittedName>
</protein>
<dbReference type="Gene3D" id="3.40.640.10">
    <property type="entry name" value="Type I PLP-dependent aspartate aminotransferase-like (Major domain)"/>
    <property type="match status" value="1"/>
</dbReference>